<organism evidence="3 4">
    <name type="scientific">Methylotenera versatilis (strain 301)</name>
    <dbReference type="NCBI Taxonomy" id="666681"/>
    <lineage>
        <taxon>Bacteria</taxon>
        <taxon>Pseudomonadati</taxon>
        <taxon>Pseudomonadota</taxon>
        <taxon>Betaproteobacteria</taxon>
        <taxon>Nitrosomonadales</taxon>
        <taxon>Methylophilaceae</taxon>
        <taxon>Methylotenera</taxon>
    </lineage>
</organism>
<keyword evidence="3" id="KW-0346">Stress response</keyword>
<evidence type="ECO:0000313" key="4">
    <source>
        <dbReference type="Proteomes" id="UP000000383"/>
    </source>
</evidence>
<dbReference type="SUPFAM" id="SSF46565">
    <property type="entry name" value="Chaperone J-domain"/>
    <property type="match status" value="1"/>
</dbReference>
<dbReference type="InterPro" id="IPR001623">
    <property type="entry name" value="DnaJ_domain"/>
</dbReference>
<name>D7DID8_METV0</name>
<dbReference type="PANTHER" id="PTHR44360:SF1">
    <property type="entry name" value="DNAJ HOMOLOG SUBFAMILY B MEMBER 9"/>
    <property type="match status" value="1"/>
</dbReference>
<dbReference type="GO" id="GO:0036503">
    <property type="term" value="P:ERAD pathway"/>
    <property type="evidence" value="ECO:0007669"/>
    <property type="project" value="TreeGrafter"/>
</dbReference>
<accession>D7DID8</accession>
<keyword evidence="4" id="KW-1185">Reference proteome</keyword>
<dbReference type="Proteomes" id="UP000000383">
    <property type="component" value="Chromosome"/>
</dbReference>
<dbReference type="PRINTS" id="PR00625">
    <property type="entry name" value="JDOMAIN"/>
</dbReference>
<dbReference type="Pfam" id="PF00226">
    <property type="entry name" value="DnaJ"/>
    <property type="match status" value="1"/>
</dbReference>
<dbReference type="KEGG" id="meh:M301_1440"/>
<dbReference type="PROSITE" id="PS00636">
    <property type="entry name" value="DNAJ_1"/>
    <property type="match status" value="1"/>
</dbReference>
<gene>
    <name evidence="3" type="ordered locus">M301_1440</name>
</gene>
<proteinExistence type="predicted"/>
<keyword evidence="1" id="KW-0143">Chaperone</keyword>
<evidence type="ECO:0000259" key="2">
    <source>
        <dbReference type="PROSITE" id="PS50076"/>
    </source>
</evidence>
<evidence type="ECO:0000313" key="3">
    <source>
        <dbReference type="EMBL" id="ADI29823.1"/>
    </source>
</evidence>
<dbReference type="PROSITE" id="PS50076">
    <property type="entry name" value="DNAJ_2"/>
    <property type="match status" value="1"/>
</dbReference>
<dbReference type="GO" id="GO:0051087">
    <property type="term" value="F:protein-folding chaperone binding"/>
    <property type="evidence" value="ECO:0007669"/>
    <property type="project" value="TreeGrafter"/>
</dbReference>
<dbReference type="InterPro" id="IPR051948">
    <property type="entry name" value="Hsp70_co-chaperone_J-domain"/>
</dbReference>
<dbReference type="PANTHER" id="PTHR44360">
    <property type="entry name" value="DNAJ HOMOLOG SUBFAMILY B MEMBER 9"/>
    <property type="match status" value="1"/>
</dbReference>
<feature type="domain" description="J" evidence="2">
    <location>
        <begin position="3"/>
        <end position="67"/>
    </location>
</feature>
<dbReference type="eggNOG" id="COG0484">
    <property type="taxonomic scope" value="Bacteria"/>
</dbReference>
<dbReference type="CDD" id="cd06257">
    <property type="entry name" value="DnaJ"/>
    <property type="match status" value="1"/>
</dbReference>
<dbReference type="RefSeq" id="WP_013148135.1">
    <property type="nucleotide sequence ID" value="NC_014207.1"/>
</dbReference>
<dbReference type="HOGENOM" id="CLU_017633_18_1_4"/>
<protein>
    <submittedName>
        <fullName evidence="3">Heat shock protein DnaJ domain protein</fullName>
    </submittedName>
</protein>
<dbReference type="AlphaFoldDB" id="D7DID8"/>
<dbReference type="InterPro" id="IPR018253">
    <property type="entry name" value="DnaJ_domain_CS"/>
</dbReference>
<dbReference type="OrthoDB" id="9779889at2"/>
<reference evidence="3 4" key="2">
    <citation type="journal article" date="2011" name="J. Bacteriol.">
        <title>Genomes of three methylotrophs from a single niche uncover genetic and metabolic divergence of Methylophilaceae.</title>
        <authorList>
            <person name="Lapidus A."/>
            <person name="Clum A."/>
            <person name="Labutti K."/>
            <person name="Kaluzhnaya M.G."/>
            <person name="Lim S."/>
            <person name="Beck D.A."/>
            <person name="Glavina Del Rio T."/>
            <person name="Nolan M."/>
            <person name="Mavromatis K."/>
            <person name="Huntemann M."/>
            <person name="Lucas S."/>
            <person name="Lidstrom M.E."/>
            <person name="Ivanova N."/>
            <person name="Chistoserdova L."/>
        </authorList>
    </citation>
    <scope>NUCLEOTIDE SEQUENCE [LARGE SCALE GENOMIC DNA]</scope>
    <source>
        <strain evidence="3 4">301</strain>
    </source>
</reference>
<dbReference type="Gene3D" id="1.10.287.110">
    <property type="entry name" value="DnaJ domain"/>
    <property type="match status" value="1"/>
</dbReference>
<dbReference type="SMART" id="SM00271">
    <property type="entry name" value="DnaJ"/>
    <property type="match status" value="1"/>
</dbReference>
<dbReference type="GO" id="GO:0051787">
    <property type="term" value="F:misfolded protein binding"/>
    <property type="evidence" value="ECO:0007669"/>
    <property type="project" value="TreeGrafter"/>
</dbReference>
<dbReference type="InterPro" id="IPR036869">
    <property type="entry name" value="J_dom_sf"/>
</dbReference>
<dbReference type="STRING" id="666681.M301_1440"/>
<evidence type="ECO:0000256" key="1">
    <source>
        <dbReference type="ARBA" id="ARBA00023186"/>
    </source>
</evidence>
<dbReference type="EMBL" id="CP002056">
    <property type="protein sequence ID" value="ADI29823.1"/>
    <property type="molecule type" value="Genomic_DNA"/>
</dbReference>
<sequence length="93" mass="10889">MKNYYEVLGLTANATLAEIKTTYRKMASQYHPDKNSASDAPAKFRQVQEAYEILSDPDKRKTYDENRRRSLLDSPIDTAHEIWQYYIDGILKQ</sequence>
<reference evidence="4" key="1">
    <citation type="submission" date="2010-05" db="EMBL/GenBank/DDBJ databases">
        <title>Complete sequence of Methylotenera sp. 301.</title>
        <authorList>
            <person name="Lucas S."/>
            <person name="Copeland A."/>
            <person name="Lapidus A."/>
            <person name="Cheng J.-F."/>
            <person name="Bruce D."/>
            <person name="Goodwin L."/>
            <person name="Pitluck S."/>
            <person name="Clum A."/>
            <person name="Land M."/>
            <person name="Hauser L."/>
            <person name="Kyrpides N."/>
            <person name="Ivanova N."/>
            <person name="Chistoservova L."/>
            <person name="Kalyuzhnaya M."/>
            <person name="Woyke T."/>
        </authorList>
    </citation>
    <scope>NUCLEOTIDE SEQUENCE [LARGE SCALE GENOMIC DNA]</scope>
    <source>
        <strain evidence="4">301</strain>
    </source>
</reference>